<comment type="similarity">
    <text evidence="1">Belongs to the carnitine/choline acetyltransferase family.</text>
</comment>
<keyword evidence="4" id="KW-0808">Transferase</keyword>
<gene>
    <name evidence="4" type="primary">Crat_1</name>
    <name evidence="4" type="ORF">RHICYA_R15701</name>
</gene>
<evidence type="ECO:0000259" key="3">
    <source>
        <dbReference type="Pfam" id="PF00755"/>
    </source>
</evidence>
<dbReference type="Proteomes" id="UP000565785">
    <property type="component" value="Unassembled WGS sequence"/>
</dbReference>
<reference evidence="4 5" key="1">
    <citation type="submission" date="2019-09" db="EMBL/GenBank/DDBJ databases">
        <title>Bird 10,000 Genomes (B10K) Project - Family phase.</title>
        <authorList>
            <person name="Zhang G."/>
        </authorList>
    </citation>
    <scope>NUCLEOTIDE SEQUENCE [LARGE SCALE GENOMIC DNA]</scope>
    <source>
        <strain evidence="4">B10K-DU-002-35</strain>
        <tissue evidence="4">Muscle</tissue>
    </source>
</reference>
<feature type="domain" description="Choline/carnitine acyltransferase" evidence="3">
    <location>
        <begin position="6"/>
        <end position="204"/>
    </location>
</feature>
<dbReference type="PANTHER" id="PTHR22589">
    <property type="entry name" value="CARNITINE O-ACYLTRANSFERASE"/>
    <property type="match status" value="1"/>
</dbReference>
<evidence type="ECO:0000313" key="5">
    <source>
        <dbReference type="Proteomes" id="UP000565785"/>
    </source>
</evidence>
<sequence>TAPAVAPPPRLRFSLGPELEPLIQRAKRHLDSLAADVDLYCFSHPGVTGGSRPLDPQALLQVALQVAYYRLHGCLCASCQPTTLDPLLPGVSDLLRPPGALCLALAKALGDPTEEPEQQLRLLEAALEAQGRSFREVLAGEGPERHLQRLRQVALGGGEPLPRLFLEPAVTRSTHFRLCSVQVHSREPHWLLRGPLVPDGYGVGVIHVNPPLDPSSSSPGPSPPPELGRGELRVAVTSFSCCRETEAAALGGKLREVLQELGGLLQGYQTP</sequence>
<dbReference type="SUPFAM" id="SSF52777">
    <property type="entry name" value="CoA-dependent acyltransferases"/>
    <property type="match status" value="1"/>
</dbReference>
<dbReference type="GO" id="GO:0019254">
    <property type="term" value="P:carnitine metabolic process, CoA-linked"/>
    <property type="evidence" value="ECO:0007669"/>
    <property type="project" value="TreeGrafter"/>
</dbReference>
<dbReference type="AlphaFoldDB" id="A0A7L1NV80"/>
<organism evidence="4 5">
    <name type="scientific">Rhinopomastus cyanomelas</name>
    <name type="common">Common scimitarbill</name>
    <dbReference type="NCBI Taxonomy" id="113115"/>
    <lineage>
        <taxon>Eukaryota</taxon>
        <taxon>Metazoa</taxon>
        <taxon>Chordata</taxon>
        <taxon>Craniata</taxon>
        <taxon>Vertebrata</taxon>
        <taxon>Euteleostomi</taxon>
        <taxon>Archelosauria</taxon>
        <taxon>Archosauria</taxon>
        <taxon>Dinosauria</taxon>
        <taxon>Saurischia</taxon>
        <taxon>Theropoda</taxon>
        <taxon>Coelurosauria</taxon>
        <taxon>Aves</taxon>
        <taxon>Neognathae</taxon>
        <taxon>Neoaves</taxon>
        <taxon>Telluraves</taxon>
        <taxon>Coraciimorphae</taxon>
        <taxon>Bucerotiformes</taxon>
        <taxon>Rhinopomastidae</taxon>
        <taxon>Rhinopomastus</taxon>
    </lineage>
</organism>
<dbReference type="GO" id="GO:0005777">
    <property type="term" value="C:peroxisome"/>
    <property type="evidence" value="ECO:0007669"/>
    <property type="project" value="TreeGrafter"/>
</dbReference>
<feature type="non-terminal residue" evidence="4">
    <location>
        <position position="271"/>
    </location>
</feature>
<comment type="caution">
    <text evidence="4">The sequence shown here is derived from an EMBL/GenBank/DDBJ whole genome shotgun (WGS) entry which is preliminary data.</text>
</comment>
<evidence type="ECO:0000256" key="2">
    <source>
        <dbReference type="SAM" id="MobiDB-lite"/>
    </source>
</evidence>
<feature type="region of interest" description="Disordered" evidence="2">
    <location>
        <begin position="208"/>
        <end position="229"/>
    </location>
</feature>
<keyword evidence="5" id="KW-1185">Reference proteome</keyword>
<feature type="non-terminal residue" evidence="4">
    <location>
        <position position="1"/>
    </location>
</feature>
<dbReference type="InterPro" id="IPR000542">
    <property type="entry name" value="Carn_acyl_trans"/>
</dbReference>
<dbReference type="Pfam" id="PF00755">
    <property type="entry name" value="Carn_acyltransf"/>
    <property type="match status" value="1"/>
</dbReference>
<dbReference type="PANTHER" id="PTHR22589:SF47">
    <property type="entry name" value="CHOLINE_CARNITINE ACYLTRANSFERASE DOMAIN-CONTAINING PROTEIN"/>
    <property type="match status" value="1"/>
</dbReference>
<protein>
    <submittedName>
        <fullName evidence="4">CACP acetyltransferase</fullName>
    </submittedName>
</protein>
<dbReference type="Gene3D" id="3.30.559.10">
    <property type="entry name" value="Chloramphenicol acetyltransferase-like domain"/>
    <property type="match status" value="1"/>
</dbReference>
<evidence type="ECO:0000256" key="1">
    <source>
        <dbReference type="ARBA" id="ARBA00005232"/>
    </source>
</evidence>
<name>A0A7L1NV80_RHICY</name>
<accession>A0A7L1NV80</accession>
<dbReference type="EMBL" id="VXBP01008759">
    <property type="protein sequence ID" value="NXO02794.1"/>
    <property type="molecule type" value="Genomic_DNA"/>
</dbReference>
<dbReference type="InterPro" id="IPR023213">
    <property type="entry name" value="CAT-like_dom_sf"/>
</dbReference>
<evidence type="ECO:0000313" key="4">
    <source>
        <dbReference type="EMBL" id="NXO02794.1"/>
    </source>
</evidence>
<dbReference type="OrthoDB" id="240216at2759"/>
<dbReference type="GO" id="GO:0004092">
    <property type="term" value="F:carnitine O-acetyltransferase activity"/>
    <property type="evidence" value="ECO:0007669"/>
    <property type="project" value="TreeGrafter"/>
</dbReference>
<dbReference type="InterPro" id="IPR039551">
    <property type="entry name" value="Cho/carn_acyl_trans"/>
</dbReference>
<proteinExistence type="inferred from homology"/>